<feature type="region of interest" description="Disordered" evidence="14">
    <location>
        <begin position="171"/>
        <end position="280"/>
    </location>
</feature>
<comment type="subcellular location">
    <subcellularLocation>
        <location evidence="1">Cell membrane</location>
        <topology evidence="1">Single-pass membrane protein</topology>
    </subcellularLocation>
</comment>
<dbReference type="FunFam" id="3.30.200.20:FF:000604">
    <property type="entry name" value="Proline-rich receptor-like protein kinase PERK8"/>
    <property type="match status" value="1"/>
</dbReference>
<dbReference type="Gene3D" id="1.10.510.10">
    <property type="entry name" value="Transferase(Phosphotransferase) domain 1"/>
    <property type="match status" value="1"/>
</dbReference>
<dbReference type="GO" id="GO:0004674">
    <property type="term" value="F:protein serine/threonine kinase activity"/>
    <property type="evidence" value="ECO:0007669"/>
    <property type="project" value="UniProtKB-KW"/>
</dbReference>
<evidence type="ECO:0000256" key="7">
    <source>
        <dbReference type="ARBA" id="ARBA00022741"/>
    </source>
</evidence>
<dbReference type="PROSITE" id="PS50011">
    <property type="entry name" value="PROTEIN_KINASE_DOM"/>
    <property type="match status" value="1"/>
</dbReference>
<evidence type="ECO:0000256" key="14">
    <source>
        <dbReference type="SAM" id="MobiDB-lite"/>
    </source>
</evidence>
<evidence type="ECO:0000256" key="12">
    <source>
        <dbReference type="ARBA" id="ARBA00047899"/>
    </source>
</evidence>
<dbReference type="STRING" id="981085.W9R9T0"/>
<dbReference type="PROSITE" id="PS00109">
    <property type="entry name" value="PROTEIN_KINASE_TYR"/>
    <property type="match status" value="1"/>
</dbReference>
<evidence type="ECO:0000256" key="3">
    <source>
        <dbReference type="ARBA" id="ARBA00022475"/>
    </source>
</evidence>
<feature type="region of interest" description="Disordered" evidence="14">
    <location>
        <begin position="601"/>
        <end position="632"/>
    </location>
</feature>
<dbReference type="InterPro" id="IPR020635">
    <property type="entry name" value="Tyr_kinase_cat_dom"/>
</dbReference>
<evidence type="ECO:0000256" key="4">
    <source>
        <dbReference type="ARBA" id="ARBA00022527"/>
    </source>
</evidence>
<dbReference type="SMART" id="SM00219">
    <property type="entry name" value="TyrKc"/>
    <property type="match status" value="1"/>
</dbReference>
<dbReference type="EMBL" id="KE343860">
    <property type="protein sequence ID" value="EXB44288.1"/>
    <property type="molecule type" value="Genomic_DNA"/>
</dbReference>
<keyword evidence="9" id="KW-0067">ATP-binding</keyword>
<dbReference type="SUPFAM" id="SSF56112">
    <property type="entry name" value="Protein kinase-like (PK-like)"/>
    <property type="match status" value="1"/>
</dbReference>
<reference evidence="17" key="1">
    <citation type="submission" date="2013-01" db="EMBL/GenBank/DDBJ databases">
        <title>Draft Genome Sequence of a Mulberry Tree, Morus notabilis C.K. Schneid.</title>
        <authorList>
            <person name="He N."/>
            <person name="Zhao S."/>
        </authorList>
    </citation>
    <scope>NUCLEOTIDE SEQUENCE</scope>
</reference>
<proteinExistence type="predicted"/>
<dbReference type="PANTHER" id="PTHR47982">
    <property type="entry name" value="PROLINE-RICH RECEPTOR-LIKE PROTEIN KINASE PERK4"/>
    <property type="match status" value="1"/>
</dbReference>
<name>W9R9T0_9ROSA</name>
<keyword evidence="5" id="KW-0808">Transferase</keyword>
<evidence type="ECO:0000256" key="2">
    <source>
        <dbReference type="ARBA" id="ARBA00012513"/>
    </source>
</evidence>
<feature type="compositionally biased region" description="Polar residues" evidence="14">
    <location>
        <begin position="199"/>
        <end position="215"/>
    </location>
</feature>
<dbReference type="GO" id="GO:0005524">
    <property type="term" value="F:ATP binding"/>
    <property type="evidence" value="ECO:0007669"/>
    <property type="project" value="UniProtKB-KW"/>
</dbReference>
<dbReference type="GO" id="GO:0005886">
    <property type="term" value="C:plasma membrane"/>
    <property type="evidence" value="ECO:0007669"/>
    <property type="project" value="UniProtKB-SubCell"/>
</dbReference>
<keyword evidence="11" id="KW-0472">Membrane</keyword>
<evidence type="ECO:0000259" key="15">
    <source>
        <dbReference type="PROSITE" id="PS50011"/>
    </source>
</evidence>
<evidence type="ECO:0000256" key="10">
    <source>
        <dbReference type="ARBA" id="ARBA00022989"/>
    </source>
</evidence>
<dbReference type="CDD" id="cd14066">
    <property type="entry name" value="STKc_IRAK"/>
    <property type="match status" value="1"/>
</dbReference>
<keyword evidence="17" id="KW-1185">Reference proteome</keyword>
<accession>W9R9T0</accession>
<feature type="compositionally biased region" description="Basic and acidic residues" evidence="14">
    <location>
        <begin position="171"/>
        <end position="181"/>
    </location>
</feature>
<comment type="catalytic activity">
    <reaction evidence="12">
        <text>L-threonyl-[protein] + ATP = O-phospho-L-threonyl-[protein] + ADP + H(+)</text>
        <dbReference type="Rhea" id="RHEA:46608"/>
        <dbReference type="Rhea" id="RHEA-COMP:11060"/>
        <dbReference type="Rhea" id="RHEA-COMP:11605"/>
        <dbReference type="ChEBI" id="CHEBI:15378"/>
        <dbReference type="ChEBI" id="CHEBI:30013"/>
        <dbReference type="ChEBI" id="CHEBI:30616"/>
        <dbReference type="ChEBI" id="CHEBI:61977"/>
        <dbReference type="ChEBI" id="CHEBI:456216"/>
        <dbReference type="EC" id="2.7.11.1"/>
    </reaction>
</comment>
<keyword evidence="4" id="KW-0723">Serine/threonine-protein kinase</keyword>
<dbReference type="EC" id="2.7.11.1" evidence="2"/>
<keyword evidence="16" id="KW-0675">Receptor</keyword>
<dbReference type="InterPro" id="IPR008266">
    <property type="entry name" value="Tyr_kinase_AS"/>
</dbReference>
<dbReference type="Pfam" id="PF00069">
    <property type="entry name" value="Pkinase"/>
    <property type="match status" value="1"/>
</dbReference>
<feature type="region of interest" description="Disordered" evidence="14">
    <location>
        <begin position="649"/>
        <end position="672"/>
    </location>
</feature>
<keyword evidence="7" id="KW-0547">Nucleotide-binding</keyword>
<dbReference type="Gene3D" id="3.30.200.20">
    <property type="entry name" value="Phosphorylase Kinase, domain 1"/>
    <property type="match status" value="1"/>
</dbReference>
<sequence>MESAAKGGRRSVVVILDASRDESLKAIERVWKEFSLESGDDLIILAVLHQVNSPSTFSFAGAVRKRLGYKVTVDYNSMFGTNEKVVEDALAVKEKEFMVKKEIISISNACQTEKISFQVMVLAGKIDAVEEAKVSEATWVILDKETKRDKKFFLERLSCDISRMKDDKSLEYLRGPKEKGNSKQPTEDFGGPKERGDSNPPTEGSTRLQTDTSTRGHIKYDEMIPGSPKGKHSHHRSSSGSKEKSSIDKENTRSTEGERAERSENDGGSPEGHGQNLNDYDWIGGYETDEEFISTCTKCDNRRPKTGWKKEFTYKELNVATSCFSDKNFLSEGGFGSVYKGVLKNGLNIAVKQHKSASFQGEKEFEAEVHFLSKARHENLVVLLGSCSEGDNRLLVYEFVCNRSLDQHLSKHTREPLSWNERMKIATGAAKGLQYLHAKNIVHRDIRPNNILLTHDHHTLLGDFGLARTQEEDHSSVTRVVGTLGYLAPEYAESGKVSTKTDVYSFGVILLQLITGRGTNDKSLEGRSLVGWARPLLKERNYPDLIDSRITDSHDVHQLFWMIRVAEKCLTKDPKKRLSMDEVVYALNYLRESDTICNIRLSPANSDSSPGNGRDSPDTNVDDDDNDHAKYDLKTPTMYSTRYYDHNMSGTSSQSYSTRSISSSESSSMFTASVVSSLDNRDYLQ</sequence>
<dbReference type="InterPro" id="IPR047117">
    <property type="entry name" value="PERK1-13-like"/>
</dbReference>
<evidence type="ECO:0000256" key="11">
    <source>
        <dbReference type="ARBA" id="ARBA00023136"/>
    </source>
</evidence>
<feature type="compositionally biased region" description="Basic and acidic residues" evidence="14">
    <location>
        <begin position="241"/>
        <end position="265"/>
    </location>
</feature>
<dbReference type="AlphaFoldDB" id="W9R9T0"/>
<feature type="domain" description="Protein kinase" evidence="15">
    <location>
        <begin position="324"/>
        <end position="590"/>
    </location>
</feature>
<evidence type="ECO:0000256" key="1">
    <source>
        <dbReference type="ARBA" id="ARBA00004162"/>
    </source>
</evidence>
<keyword evidence="6" id="KW-0812">Transmembrane</keyword>
<evidence type="ECO:0000256" key="6">
    <source>
        <dbReference type="ARBA" id="ARBA00022692"/>
    </source>
</evidence>
<evidence type="ECO:0000256" key="13">
    <source>
        <dbReference type="ARBA" id="ARBA00048679"/>
    </source>
</evidence>
<evidence type="ECO:0000256" key="8">
    <source>
        <dbReference type="ARBA" id="ARBA00022777"/>
    </source>
</evidence>
<dbReference type="GO" id="GO:0004713">
    <property type="term" value="F:protein tyrosine kinase activity"/>
    <property type="evidence" value="ECO:0007669"/>
    <property type="project" value="InterPro"/>
</dbReference>
<evidence type="ECO:0000313" key="17">
    <source>
        <dbReference type="Proteomes" id="UP000030645"/>
    </source>
</evidence>
<organism evidence="16 17">
    <name type="scientific">Morus notabilis</name>
    <dbReference type="NCBI Taxonomy" id="981085"/>
    <lineage>
        <taxon>Eukaryota</taxon>
        <taxon>Viridiplantae</taxon>
        <taxon>Streptophyta</taxon>
        <taxon>Embryophyta</taxon>
        <taxon>Tracheophyta</taxon>
        <taxon>Spermatophyta</taxon>
        <taxon>Magnoliopsida</taxon>
        <taxon>eudicotyledons</taxon>
        <taxon>Gunneridae</taxon>
        <taxon>Pentapetalae</taxon>
        <taxon>rosids</taxon>
        <taxon>fabids</taxon>
        <taxon>Rosales</taxon>
        <taxon>Moraceae</taxon>
        <taxon>Moreae</taxon>
        <taxon>Morus</taxon>
    </lineage>
</organism>
<protein>
    <recommendedName>
        <fullName evidence="2">non-specific serine/threonine protein kinase</fullName>
        <ecNumber evidence="2">2.7.11.1</ecNumber>
    </recommendedName>
</protein>
<dbReference type="PANTHER" id="PTHR47982:SF42">
    <property type="entry name" value="PROTEIN KINASE DOMAIN-CONTAINING PROTEIN"/>
    <property type="match status" value="1"/>
</dbReference>
<comment type="catalytic activity">
    <reaction evidence="13">
        <text>L-seryl-[protein] + ATP = O-phospho-L-seryl-[protein] + ADP + H(+)</text>
        <dbReference type="Rhea" id="RHEA:17989"/>
        <dbReference type="Rhea" id="RHEA-COMP:9863"/>
        <dbReference type="Rhea" id="RHEA-COMP:11604"/>
        <dbReference type="ChEBI" id="CHEBI:15378"/>
        <dbReference type="ChEBI" id="CHEBI:29999"/>
        <dbReference type="ChEBI" id="CHEBI:30616"/>
        <dbReference type="ChEBI" id="CHEBI:83421"/>
        <dbReference type="ChEBI" id="CHEBI:456216"/>
        <dbReference type="EC" id="2.7.11.1"/>
    </reaction>
</comment>
<evidence type="ECO:0000256" key="5">
    <source>
        <dbReference type="ARBA" id="ARBA00022679"/>
    </source>
</evidence>
<dbReference type="InterPro" id="IPR000719">
    <property type="entry name" value="Prot_kinase_dom"/>
</dbReference>
<keyword evidence="8 16" id="KW-0418">Kinase</keyword>
<evidence type="ECO:0000313" key="16">
    <source>
        <dbReference type="EMBL" id="EXB44288.1"/>
    </source>
</evidence>
<dbReference type="eggNOG" id="KOG1187">
    <property type="taxonomic scope" value="Eukaryota"/>
</dbReference>
<keyword evidence="3" id="KW-1003">Cell membrane</keyword>
<gene>
    <name evidence="16" type="ORF">L484_012207</name>
</gene>
<dbReference type="InterPro" id="IPR011009">
    <property type="entry name" value="Kinase-like_dom_sf"/>
</dbReference>
<dbReference type="Proteomes" id="UP000030645">
    <property type="component" value="Unassembled WGS sequence"/>
</dbReference>
<evidence type="ECO:0000256" key="9">
    <source>
        <dbReference type="ARBA" id="ARBA00022840"/>
    </source>
</evidence>
<keyword evidence="10" id="KW-1133">Transmembrane helix</keyword>
<dbReference type="FunFam" id="1.10.510.10:FF:000849">
    <property type="entry name" value="receptor-like cytosolic serine/threonine-protein kinase RBK1 isoform X1"/>
    <property type="match status" value="1"/>
</dbReference>